<sequence length="86" mass="10037">MGYNIAYKKSVHRDLKTLSKEETSRIVEQIEQELSEKAESYPTLKGQFASLRKYRVGDYRVIYALIGSDVLVLRVGHRKDVYKKEI</sequence>
<evidence type="ECO:0000256" key="2">
    <source>
        <dbReference type="ARBA" id="ARBA00022649"/>
    </source>
</evidence>
<keyword evidence="2" id="KW-1277">Toxin-antitoxin system</keyword>
<name>A0A2H0AAH7_9BACT</name>
<gene>
    <name evidence="3" type="ORF">COX18_00345</name>
</gene>
<dbReference type="AlphaFoldDB" id="A0A2H0AAH7"/>
<evidence type="ECO:0000256" key="1">
    <source>
        <dbReference type="ARBA" id="ARBA00006226"/>
    </source>
</evidence>
<dbReference type="PANTHER" id="PTHR35601:SF1">
    <property type="entry name" value="TOXIN RELE"/>
    <property type="match status" value="1"/>
</dbReference>
<dbReference type="EMBL" id="PCSH01000009">
    <property type="protein sequence ID" value="PIP42426.1"/>
    <property type="molecule type" value="Genomic_DNA"/>
</dbReference>
<comment type="caution">
    <text evidence="3">The sequence shown here is derived from an EMBL/GenBank/DDBJ whole genome shotgun (WGS) entry which is preliminary data.</text>
</comment>
<evidence type="ECO:0000313" key="3">
    <source>
        <dbReference type="EMBL" id="PIP42426.1"/>
    </source>
</evidence>
<protein>
    <submittedName>
        <fullName evidence="3">Addiction module toxin RelE</fullName>
    </submittedName>
</protein>
<dbReference type="NCBIfam" id="TIGR02385">
    <property type="entry name" value="RelE_StbE"/>
    <property type="match status" value="1"/>
</dbReference>
<organism evidence="3 4">
    <name type="scientific">Candidatus Desantisbacteria bacterium CG23_combo_of_CG06-09_8_20_14_all_40_23</name>
    <dbReference type="NCBI Taxonomy" id="1974550"/>
    <lineage>
        <taxon>Bacteria</taxon>
        <taxon>Candidatus Desantisiibacteriota</taxon>
    </lineage>
</organism>
<dbReference type="SUPFAM" id="SSF143011">
    <property type="entry name" value="RelE-like"/>
    <property type="match status" value="1"/>
</dbReference>
<dbReference type="Gene3D" id="3.30.2310.20">
    <property type="entry name" value="RelE-like"/>
    <property type="match status" value="1"/>
</dbReference>
<accession>A0A2H0AAH7</accession>
<dbReference type="PANTHER" id="PTHR35601">
    <property type="entry name" value="TOXIN RELE"/>
    <property type="match status" value="1"/>
</dbReference>
<dbReference type="Pfam" id="PF05016">
    <property type="entry name" value="ParE_toxin"/>
    <property type="match status" value="1"/>
</dbReference>
<dbReference type="Proteomes" id="UP000231067">
    <property type="component" value="Unassembled WGS sequence"/>
</dbReference>
<dbReference type="InterPro" id="IPR007712">
    <property type="entry name" value="RelE/ParE_toxin"/>
</dbReference>
<evidence type="ECO:0000313" key="4">
    <source>
        <dbReference type="Proteomes" id="UP000231067"/>
    </source>
</evidence>
<reference evidence="3 4" key="1">
    <citation type="submission" date="2017-09" db="EMBL/GenBank/DDBJ databases">
        <title>Depth-based differentiation of microbial function through sediment-hosted aquifers and enrichment of novel symbionts in the deep terrestrial subsurface.</title>
        <authorList>
            <person name="Probst A.J."/>
            <person name="Ladd B."/>
            <person name="Jarett J.K."/>
            <person name="Geller-Mcgrath D.E."/>
            <person name="Sieber C.M."/>
            <person name="Emerson J.B."/>
            <person name="Anantharaman K."/>
            <person name="Thomas B.C."/>
            <person name="Malmstrom R."/>
            <person name="Stieglmeier M."/>
            <person name="Klingl A."/>
            <person name="Woyke T."/>
            <person name="Ryan C.M."/>
            <person name="Banfield J.F."/>
        </authorList>
    </citation>
    <scope>NUCLEOTIDE SEQUENCE [LARGE SCALE GENOMIC DNA]</scope>
    <source>
        <strain evidence="3">CG23_combo_of_CG06-09_8_20_14_all_40_23</strain>
    </source>
</reference>
<dbReference type="InterPro" id="IPR035093">
    <property type="entry name" value="RelE/ParE_toxin_dom_sf"/>
</dbReference>
<comment type="similarity">
    <text evidence="1">Belongs to the RelE toxin family.</text>
</comment>
<proteinExistence type="inferred from homology"/>